<feature type="domain" description="Histidine kinase/HSP90-like ATPase" evidence="10">
    <location>
        <begin position="270"/>
        <end position="357"/>
    </location>
</feature>
<dbReference type="Pfam" id="PF07730">
    <property type="entry name" value="HisKA_3"/>
    <property type="match status" value="1"/>
</dbReference>
<dbReference type="InterPro" id="IPR011712">
    <property type="entry name" value="Sig_transdc_His_kin_sub3_dim/P"/>
</dbReference>
<dbReference type="CDD" id="cd16917">
    <property type="entry name" value="HATPase_UhpB-NarQ-NarX-like"/>
    <property type="match status" value="1"/>
</dbReference>
<dbReference type="Pfam" id="PF02518">
    <property type="entry name" value="HATPase_c"/>
    <property type="match status" value="1"/>
</dbReference>
<organism evidence="12 13">
    <name type="scientific">Nocardia tenerifensis</name>
    <dbReference type="NCBI Taxonomy" id="228006"/>
    <lineage>
        <taxon>Bacteria</taxon>
        <taxon>Bacillati</taxon>
        <taxon>Actinomycetota</taxon>
        <taxon>Actinomycetes</taxon>
        <taxon>Mycobacteriales</taxon>
        <taxon>Nocardiaceae</taxon>
        <taxon>Nocardia</taxon>
    </lineage>
</organism>
<keyword evidence="8" id="KW-0902">Two-component regulatory system</keyword>
<evidence type="ECO:0000313" key="12">
    <source>
        <dbReference type="EMBL" id="PXX61097.1"/>
    </source>
</evidence>
<keyword evidence="9" id="KW-1133">Transmembrane helix</keyword>
<dbReference type="RefSeq" id="WP_040741359.1">
    <property type="nucleotide sequence ID" value="NZ_QJKF01000009.1"/>
</dbReference>
<keyword evidence="6 12" id="KW-0418">Kinase</keyword>
<dbReference type="Proteomes" id="UP000247569">
    <property type="component" value="Unassembled WGS sequence"/>
</dbReference>
<dbReference type="EMBL" id="QJKF01000009">
    <property type="protein sequence ID" value="PXX61097.1"/>
    <property type="molecule type" value="Genomic_DNA"/>
</dbReference>
<dbReference type="InterPro" id="IPR003594">
    <property type="entry name" value="HATPase_dom"/>
</dbReference>
<keyword evidence="9" id="KW-0472">Membrane</keyword>
<keyword evidence="4" id="KW-0808">Transferase</keyword>
<feature type="transmembrane region" description="Helical" evidence="9">
    <location>
        <begin position="127"/>
        <end position="146"/>
    </location>
</feature>
<dbReference type="SUPFAM" id="SSF55874">
    <property type="entry name" value="ATPase domain of HSP90 chaperone/DNA topoisomerase II/histidine kinase"/>
    <property type="match status" value="1"/>
</dbReference>
<protein>
    <recommendedName>
        <fullName evidence="2">histidine kinase</fullName>
        <ecNumber evidence="2">2.7.13.3</ecNumber>
    </recommendedName>
</protein>
<evidence type="ECO:0000256" key="5">
    <source>
        <dbReference type="ARBA" id="ARBA00022741"/>
    </source>
</evidence>
<dbReference type="Gene3D" id="3.30.565.10">
    <property type="entry name" value="Histidine kinase-like ATPase, C-terminal domain"/>
    <property type="match status" value="1"/>
</dbReference>
<dbReference type="Gene3D" id="1.20.5.1930">
    <property type="match status" value="1"/>
</dbReference>
<feature type="transmembrane region" description="Helical" evidence="9">
    <location>
        <begin position="12"/>
        <end position="31"/>
    </location>
</feature>
<keyword evidence="7" id="KW-0067">ATP-binding</keyword>
<evidence type="ECO:0000256" key="7">
    <source>
        <dbReference type="ARBA" id="ARBA00022840"/>
    </source>
</evidence>
<accession>A0A318KJG1</accession>
<name>A0A318KJG1_9NOCA</name>
<evidence type="ECO:0000256" key="3">
    <source>
        <dbReference type="ARBA" id="ARBA00022553"/>
    </source>
</evidence>
<evidence type="ECO:0000256" key="6">
    <source>
        <dbReference type="ARBA" id="ARBA00022777"/>
    </source>
</evidence>
<keyword evidence="13" id="KW-1185">Reference proteome</keyword>
<dbReference type="GO" id="GO:0046983">
    <property type="term" value="F:protein dimerization activity"/>
    <property type="evidence" value="ECO:0007669"/>
    <property type="project" value="InterPro"/>
</dbReference>
<feature type="domain" description="Signal transduction histidine kinase subgroup 3 dimerisation and phosphoacceptor" evidence="11">
    <location>
        <begin position="162"/>
        <end position="224"/>
    </location>
</feature>
<evidence type="ECO:0000256" key="8">
    <source>
        <dbReference type="ARBA" id="ARBA00023012"/>
    </source>
</evidence>
<evidence type="ECO:0000256" key="9">
    <source>
        <dbReference type="SAM" id="Phobius"/>
    </source>
</evidence>
<comment type="caution">
    <text evidence="12">The sequence shown here is derived from an EMBL/GenBank/DDBJ whole genome shotgun (WGS) entry which is preliminary data.</text>
</comment>
<dbReference type="PANTHER" id="PTHR24421">
    <property type="entry name" value="NITRATE/NITRITE SENSOR PROTEIN NARX-RELATED"/>
    <property type="match status" value="1"/>
</dbReference>
<evidence type="ECO:0000256" key="2">
    <source>
        <dbReference type="ARBA" id="ARBA00012438"/>
    </source>
</evidence>
<evidence type="ECO:0000259" key="11">
    <source>
        <dbReference type="Pfam" id="PF07730"/>
    </source>
</evidence>
<evidence type="ECO:0000313" key="13">
    <source>
        <dbReference type="Proteomes" id="UP000247569"/>
    </source>
</evidence>
<dbReference type="PANTHER" id="PTHR24421:SF10">
    <property type="entry name" value="NITRATE_NITRITE SENSOR PROTEIN NARQ"/>
    <property type="match status" value="1"/>
</dbReference>
<evidence type="ECO:0000256" key="1">
    <source>
        <dbReference type="ARBA" id="ARBA00000085"/>
    </source>
</evidence>
<evidence type="ECO:0000256" key="4">
    <source>
        <dbReference type="ARBA" id="ARBA00022679"/>
    </source>
</evidence>
<feature type="transmembrane region" description="Helical" evidence="9">
    <location>
        <begin position="104"/>
        <end position="121"/>
    </location>
</feature>
<dbReference type="AlphaFoldDB" id="A0A318KJG1"/>
<keyword evidence="5" id="KW-0547">Nucleotide-binding</keyword>
<feature type="transmembrane region" description="Helical" evidence="9">
    <location>
        <begin position="38"/>
        <end position="57"/>
    </location>
</feature>
<sequence>MPDLFETRLSRRWRALLVAGTLAAVAAMMLAVPQTTPLGRLALIALATAQVAVVWWMDRRPLWVAMASLVIGAALELLHVPSGPGVSLFVLTTLAWLSPARTSLWGLAAAVGLFTAALGATDRWPQALLWSGAALLAWSWGALGRARSARRESEARRMVLQERARITRELHDVLAHTVSLMVLQAAAANDVFDSHPEQARSAVEAVETVGRQALDEIRRLLGAIDGDRHHAAPAPDLADLDRLAESISKAGVEVTVHRHGDIDVAPVVAEAAYRIAQESLTNVVRHAGAGRATIDLRITKGELTLTITDPGGGGVRHDHGSGRGLDGMRERATRLGGRLDAGPTREGGFRVEARLPVNGHR</sequence>
<evidence type="ECO:0000259" key="10">
    <source>
        <dbReference type="Pfam" id="PF02518"/>
    </source>
</evidence>
<dbReference type="GO" id="GO:0016020">
    <property type="term" value="C:membrane"/>
    <property type="evidence" value="ECO:0007669"/>
    <property type="project" value="InterPro"/>
</dbReference>
<reference evidence="12 13" key="1">
    <citation type="submission" date="2018-05" db="EMBL/GenBank/DDBJ databases">
        <title>Genomic Encyclopedia of Type Strains, Phase IV (KMG-IV): sequencing the most valuable type-strain genomes for metagenomic binning, comparative biology and taxonomic classification.</title>
        <authorList>
            <person name="Goeker M."/>
        </authorList>
    </citation>
    <scope>NUCLEOTIDE SEQUENCE [LARGE SCALE GENOMIC DNA]</scope>
    <source>
        <strain evidence="12 13">DSM 44704</strain>
    </source>
</reference>
<dbReference type="GO" id="GO:0005524">
    <property type="term" value="F:ATP binding"/>
    <property type="evidence" value="ECO:0007669"/>
    <property type="project" value="UniProtKB-KW"/>
</dbReference>
<dbReference type="InterPro" id="IPR050482">
    <property type="entry name" value="Sensor_HK_TwoCompSys"/>
</dbReference>
<dbReference type="GO" id="GO:0000155">
    <property type="term" value="F:phosphorelay sensor kinase activity"/>
    <property type="evidence" value="ECO:0007669"/>
    <property type="project" value="InterPro"/>
</dbReference>
<keyword evidence="9" id="KW-0812">Transmembrane</keyword>
<proteinExistence type="predicted"/>
<keyword evidence="3" id="KW-0597">Phosphoprotein</keyword>
<dbReference type="InterPro" id="IPR036890">
    <property type="entry name" value="HATPase_C_sf"/>
</dbReference>
<gene>
    <name evidence="12" type="ORF">DFR70_109289</name>
</gene>
<dbReference type="EC" id="2.7.13.3" evidence="2"/>
<comment type="catalytic activity">
    <reaction evidence="1">
        <text>ATP + protein L-histidine = ADP + protein N-phospho-L-histidine.</text>
        <dbReference type="EC" id="2.7.13.3"/>
    </reaction>
</comment>